<dbReference type="InterPro" id="IPR036388">
    <property type="entry name" value="WH-like_DNA-bd_sf"/>
</dbReference>
<dbReference type="SUPFAM" id="SSF46785">
    <property type="entry name" value="Winged helix' DNA-binding domain"/>
    <property type="match status" value="1"/>
</dbReference>
<dbReference type="GO" id="GO:0003824">
    <property type="term" value="F:catalytic activity"/>
    <property type="evidence" value="ECO:0007669"/>
    <property type="project" value="UniProtKB-ARBA"/>
</dbReference>
<dbReference type="AlphaFoldDB" id="A0A1C3Y2Z4"/>
<gene>
    <name evidence="2" type="ORF">GA0061105_105249</name>
</gene>
<dbReference type="Gene3D" id="1.10.10.10">
    <property type="entry name" value="Winged helix-like DNA-binding domain superfamily/Winged helix DNA-binding domain"/>
    <property type="match status" value="1"/>
</dbReference>
<dbReference type="CDD" id="cd18873">
    <property type="entry name" value="NUDIX_NadM_like"/>
    <property type="match status" value="1"/>
</dbReference>
<dbReference type="InterPro" id="IPR015797">
    <property type="entry name" value="NUDIX_hydrolase-like_dom_sf"/>
</dbReference>
<feature type="domain" description="Nudix hydrolase" evidence="1">
    <location>
        <begin position="10"/>
        <end position="145"/>
    </location>
</feature>
<dbReference type="InterPro" id="IPR054105">
    <property type="entry name" value="WHD_NrtR"/>
</dbReference>
<reference evidence="2 3" key="1">
    <citation type="submission" date="2016-08" db="EMBL/GenBank/DDBJ databases">
        <authorList>
            <person name="Seilhamer J.J."/>
        </authorList>
    </citation>
    <scope>NUCLEOTIDE SEQUENCE [LARGE SCALE GENOMIC DNA]</scope>
    <source>
        <strain evidence="2 3">HBR26</strain>
    </source>
</reference>
<dbReference type="PROSITE" id="PS51462">
    <property type="entry name" value="NUDIX"/>
    <property type="match status" value="1"/>
</dbReference>
<dbReference type="PANTHER" id="PTHR43736:SF4">
    <property type="entry name" value="SLR1690 PROTEIN"/>
    <property type="match status" value="1"/>
</dbReference>
<dbReference type="InterPro" id="IPR000086">
    <property type="entry name" value="NUDIX_hydrolase_dom"/>
</dbReference>
<dbReference type="EMBL" id="FMAJ01000005">
    <property type="protein sequence ID" value="SCB58780.1"/>
    <property type="molecule type" value="Genomic_DNA"/>
</dbReference>
<dbReference type="RefSeq" id="WP_092750915.1">
    <property type="nucleotide sequence ID" value="NZ_FMAJ01000005.1"/>
</dbReference>
<organism evidence="2 3">
    <name type="scientific">Rhizobium aethiopicum</name>
    <dbReference type="NCBI Taxonomy" id="1138170"/>
    <lineage>
        <taxon>Bacteria</taxon>
        <taxon>Pseudomonadati</taxon>
        <taxon>Pseudomonadota</taxon>
        <taxon>Alphaproteobacteria</taxon>
        <taxon>Hyphomicrobiales</taxon>
        <taxon>Rhizobiaceae</taxon>
        <taxon>Rhizobium/Agrobacterium group</taxon>
        <taxon>Rhizobium</taxon>
    </lineage>
</organism>
<evidence type="ECO:0000259" key="1">
    <source>
        <dbReference type="PROSITE" id="PS51462"/>
    </source>
</evidence>
<accession>A0A1C3Y2Z4</accession>
<dbReference type="Gene3D" id="3.90.79.10">
    <property type="entry name" value="Nucleoside Triphosphate Pyrophosphohydrolase"/>
    <property type="match status" value="1"/>
</dbReference>
<dbReference type="InterPro" id="IPR036390">
    <property type="entry name" value="WH_DNA-bd_sf"/>
</dbReference>
<name>A0A1C3Y2Z4_9HYPH</name>
<dbReference type="Pfam" id="PF00293">
    <property type="entry name" value="NUDIX"/>
    <property type="match status" value="1"/>
</dbReference>
<proteinExistence type="predicted"/>
<evidence type="ECO:0000313" key="2">
    <source>
        <dbReference type="EMBL" id="SCB58780.1"/>
    </source>
</evidence>
<dbReference type="PANTHER" id="PTHR43736">
    <property type="entry name" value="ADP-RIBOSE PYROPHOSPHATASE"/>
    <property type="match status" value="1"/>
</dbReference>
<protein>
    <submittedName>
        <fullName evidence="2">ADP-ribose pyrophosphatase YjhB, NUDIX family</fullName>
    </submittedName>
</protein>
<dbReference type="STRING" id="1138170.GA0061105_105249"/>
<sequence length="231" mass="25453">MTTYDNDALKPIATVDLAIFSLAPAGLSVLLVRRANAPFSGEWALPGGWIHIDEDADLEGAARRVLKEKTGVETPYLEQLQTTGSADRDPRGWSISIVYIALLSADDVTEGQDAMAEDAAWRPIEGEGAGLSLAFDHAALLKEALGRIRSKVEYSSLPGHLLPVRFTLSELQSVYESLLGRKLDKSAFRKRVAEADFLEPVEGEMRRASNRPAQMFRLKDAQSLVLFDRRI</sequence>
<evidence type="ECO:0000313" key="3">
    <source>
        <dbReference type="Proteomes" id="UP000198723"/>
    </source>
</evidence>
<dbReference type="Pfam" id="PF21906">
    <property type="entry name" value="WHD_NrtR"/>
    <property type="match status" value="1"/>
</dbReference>
<dbReference type="SUPFAM" id="SSF55811">
    <property type="entry name" value="Nudix"/>
    <property type="match status" value="1"/>
</dbReference>
<dbReference type="Proteomes" id="UP000198723">
    <property type="component" value="Unassembled WGS sequence"/>
</dbReference>